<evidence type="ECO:0000313" key="3">
    <source>
        <dbReference type="Proteomes" id="UP000765509"/>
    </source>
</evidence>
<comment type="caution">
    <text evidence="2">The sequence shown here is derived from an EMBL/GenBank/DDBJ whole genome shotgun (WGS) entry which is preliminary data.</text>
</comment>
<organism evidence="2 3">
    <name type="scientific">Austropuccinia psidii MF-1</name>
    <dbReference type="NCBI Taxonomy" id="1389203"/>
    <lineage>
        <taxon>Eukaryota</taxon>
        <taxon>Fungi</taxon>
        <taxon>Dikarya</taxon>
        <taxon>Basidiomycota</taxon>
        <taxon>Pucciniomycotina</taxon>
        <taxon>Pucciniomycetes</taxon>
        <taxon>Pucciniales</taxon>
        <taxon>Sphaerophragmiaceae</taxon>
        <taxon>Austropuccinia</taxon>
    </lineage>
</organism>
<dbReference type="AlphaFoldDB" id="A0A9Q3BC22"/>
<evidence type="ECO:0000313" key="2">
    <source>
        <dbReference type="EMBL" id="MBW0462210.1"/>
    </source>
</evidence>
<dbReference type="EMBL" id="AVOT02000305">
    <property type="protein sequence ID" value="MBW0462210.1"/>
    <property type="molecule type" value="Genomic_DNA"/>
</dbReference>
<gene>
    <name evidence="2" type="ORF">O181_001925</name>
</gene>
<reference evidence="2" key="1">
    <citation type="submission" date="2021-03" db="EMBL/GenBank/DDBJ databases">
        <title>Draft genome sequence of rust myrtle Austropuccinia psidii MF-1, a brazilian biotype.</title>
        <authorList>
            <person name="Quecine M.C."/>
            <person name="Pachon D.M.R."/>
            <person name="Bonatelli M.L."/>
            <person name="Correr F.H."/>
            <person name="Franceschini L.M."/>
            <person name="Leite T.F."/>
            <person name="Margarido G.R.A."/>
            <person name="Almeida C.A."/>
            <person name="Ferrarezi J.A."/>
            <person name="Labate C.A."/>
        </authorList>
    </citation>
    <scope>NUCLEOTIDE SEQUENCE</scope>
    <source>
        <strain evidence="2">MF-1</strain>
    </source>
</reference>
<keyword evidence="3" id="KW-1185">Reference proteome</keyword>
<dbReference type="Proteomes" id="UP000765509">
    <property type="component" value="Unassembled WGS sequence"/>
</dbReference>
<proteinExistence type="predicted"/>
<protein>
    <submittedName>
        <fullName evidence="2">Uncharacterized protein</fullName>
    </submittedName>
</protein>
<feature type="region of interest" description="Disordered" evidence="1">
    <location>
        <begin position="67"/>
        <end position="100"/>
    </location>
</feature>
<sequence length="100" mass="11426">MDNKRFNLESHWSDHGTSFQKICLKEINFKELMEIIKGWNPTTNFRLLEERATRIRENQATIKAIEKQLNKTGPTMIPSGSQGVDKTSSPVSSHHSGTNR</sequence>
<evidence type="ECO:0000256" key="1">
    <source>
        <dbReference type="SAM" id="MobiDB-lite"/>
    </source>
</evidence>
<feature type="compositionally biased region" description="Polar residues" evidence="1">
    <location>
        <begin position="70"/>
        <end position="100"/>
    </location>
</feature>
<name>A0A9Q3BC22_9BASI</name>
<accession>A0A9Q3BC22</accession>